<dbReference type="EMBL" id="KZ107838">
    <property type="protein sequence ID" value="OSS53490.1"/>
    <property type="molecule type" value="Genomic_DNA"/>
</dbReference>
<feature type="transmembrane region" description="Helical" evidence="1">
    <location>
        <begin position="35"/>
        <end position="58"/>
    </location>
</feature>
<name>A0A1Y2MBP1_EPING</name>
<gene>
    <name evidence="2" type="ORF">B5807_00147</name>
</gene>
<protein>
    <recommendedName>
        <fullName evidence="4">Fucose-specific lectin</fullName>
    </recommendedName>
</protein>
<evidence type="ECO:0000256" key="1">
    <source>
        <dbReference type="SAM" id="Phobius"/>
    </source>
</evidence>
<sequence length="493" mass="55125">MNEKAIHADEAPPEYAAEEQQPAPLSWKWWWRKRVWMPTSVLVLLVVFGVIFGAVMGVKASHSANDSEKAEQLFASQGWNSSTRWSSYSATPTYSYSYSWSPTPPAYSTSTYGWSSPSPSPSHCPDCIALQPQRVQRDISVAAGTPDLIFWDLRAEGKLWKKEGSGSWGVAADRKFLVAPVSVHTSADSHIAVSVDASSGRVVYQLFRDGQWGEWQELEFGARFARRPAVISRAEGSVDIFAVTEGGHVWQVSYDEANAQWSQWSDLGHDITSEVSATSWGEDRIDVFGKRGKTVMHRSWTTSSGWTQDWDDLGYPWENYYHDPRNPASSPPLTVSWRDGDDGVVDVYMTQEGQGSSHKLFRNSAWSDWTGMSASHEGYEFADTQSIVKGDGVDGRPFAHLLSRGTNDCINYNVHNGTAWGSWKFIWCAQERGNNYPTQFFSTYIVNSGDGKVNLVGRDLESNFLNLEIVGNAPEEWQYPGPLELWKNLGQPA</sequence>
<evidence type="ECO:0000313" key="2">
    <source>
        <dbReference type="EMBL" id="OSS53490.1"/>
    </source>
</evidence>
<reference evidence="2 3" key="1">
    <citation type="journal article" date="2017" name="Genome Announc.">
        <title>Genome sequence of the saprophytic ascomycete Epicoccum nigrum ICMP 19927 strain isolated from New Zealand.</title>
        <authorList>
            <person name="Fokin M."/>
            <person name="Fleetwood D."/>
            <person name="Weir B.S."/>
            <person name="Villas-Boas S.G."/>
        </authorList>
    </citation>
    <scope>NUCLEOTIDE SEQUENCE [LARGE SCALE GENOMIC DNA]</scope>
    <source>
        <strain evidence="2 3">ICMP 19927</strain>
    </source>
</reference>
<dbReference type="AlphaFoldDB" id="A0A1Y2MBP1"/>
<dbReference type="Gene3D" id="2.120.10.70">
    <property type="entry name" value="Fucose-specific lectin"/>
    <property type="match status" value="1"/>
</dbReference>
<keyword evidence="3" id="KW-1185">Reference proteome</keyword>
<organism evidence="2 3">
    <name type="scientific">Epicoccum nigrum</name>
    <name type="common">Soil fungus</name>
    <name type="synonym">Epicoccum purpurascens</name>
    <dbReference type="NCBI Taxonomy" id="105696"/>
    <lineage>
        <taxon>Eukaryota</taxon>
        <taxon>Fungi</taxon>
        <taxon>Dikarya</taxon>
        <taxon>Ascomycota</taxon>
        <taxon>Pezizomycotina</taxon>
        <taxon>Dothideomycetes</taxon>
        <taxon>Pleosporomycetidae</taxon>
        <taxon>Pleosporales</taxon>
        <taxon>Pleosporineae</taxon>
        <taxon>Didymellaceae</taxon>
        <taxon>Epicoccum</taxon>
    </lineage>
</organism>
<evidence type="ECO:0008006" key="4">
    <source>
        <dbReference type="Google" id="ProtNLM"/>
    </source>
</evidence>
<dbReference type="SUPFAM" id="SSF89372">
    <property type="entry name" value="Fucose-specific lectin"/>
    <property type="match status" value="1"/>
</dbReference>
<evidence type="ECO:0000313" key="3">
    <source>
        <dbReference type="Proteomes" id="UP000193240"/>
    </source>
</evidence>
<accession>A0A1Y2MBP1</accession>
<dbReference type="Proteomes" id="UP000193240">
    <property type="component" value="Unassembled WGS sequence"/>
</dbReference>
<keyword evidence="1" id="KW-1133">Transmembrane helix</keyword>
<keyword evidence="1" id="KW-0472">Membrane</keyword>
<dbReference type="InParanoid" id="A0A1Y2MBP1"/>
<keyword evidence="1" id="KW-0812">Transmembrane</keyword>
<proteinExistence type="predicted"/>